<dbReference type="GO" id="GO:0005096">
    <property type="term" value="F:GTPase activator activity"/>
    <property type="evidence" value="ECO:0007669"/>
    <property type="project" value="UniProtKB-KW"/>
</dbReference>
<reference evidence="6" key="1">
    <citation type="submission" date="2020-11" db="EMBL/GenBank/DDBJ databases">
        <authorList>
            <person name="Tran Van P."/>
        </authorList>
    </citation>
    <scope>NUCLEOTIDE SEQUENCE</scope>
</reference>
<feature type="compositionally biased region" description="Polar residues" evidence="4">
    <location>
        <begin position="1046"/>
        <end position="1057"/>
    </location>
</feature>
<name>A0A7R9IK27_9NEOP</name>
<dbReference type="FunFam" id="1.10.8.270:FF:000001">
    <property type="entry name" value="TBC1 domain family member 1"/>
    <property type="match status" value="1"/>
</dbReference>
<dbReference type="AlphaFoldDB" id="A0A7R9IK27"/>
<dbReference type="PANTHER" id="PTHR47219:SF16">
    <property type="entry name" value="GTPASE ACTIVATING PROTEIN"/>
    <property type="match status" value="1"/>
</dbReference>
<organism evidence="6">
    <name type="scientific">Timema tahoe</name>
    <dbReference type="NCBI Taxonomy" id="61484"/>
    <lineage>
        <taxon>Eukaryota</taxon>
        <taxon>Metazoa</taxon>
        <taxon>Ecdysozoa</taxon>
        <taxon>Arthropoda</taxon>
        <taxon>Hexapoda</taxon>
        <taxon>Insecta</taxon>
        <taxon>Pterygota</taxon>
        <taxon>Neoptera</taxon>
        <taxon>Polyneoptera</taxon>
        <taxon>Phasmatodea</taxon>
        <taxon>Timematodea</taxon>
        <taxon>Timematoidea</taxon>
        <taxon>Timematidae</taxon>
        <taxon>Timema</taxon>
    </lineage>
</organism>
<feature type="domain" description="Rab-GAP TBC" evidence="5">
    <location>
        <begin position="533"/>
        <end position="729"/>
    </location>
</feature>
<dbReference type="Pfam" id="PF11830">
    <property type="entry name" value="DUF3350"/>
    <property type="match status" value="1"/>
</dbReference>
<dbReference type="FunFam" id="1.10.10.2750:FF:000002">
    <property type="entry name" value="TBC1 domain family member 4"/>
    <property type="match status" value="1"/>
</dbReference>
<dbReference type="Gene3D" id="2.30.29.30">
    <property type="entry name" value="Pleckstrin-homology domain (PH domain)/Phosphotyrosine-binding domain (PTB)"/>
    <property type="match status" value="1"/>
</dbReference>
<feature type="compositionally biased region" description="Polar residues" evidence="4">
    <location>
        <begin position="365"/>
        <end position="375"/>
    </location>
</feature>
<dbReference type="Gene3D" id="1.10.10.2750">
    <property type="match status" value="1"/>
</dbReference>
<dbReference type="InterPro" id="IPR006020">
    <property type="entry name" value="PTB/PI_dom"/>
</dbReference>
<dbReference type="InterPro" id="IPR011993">
    <property type="entry name" value="PH-like_dom_sf"/>
</dbReference>
<dbReference type="SMART" id="SM00462">
    <property type="entry name" value="PTB"/>
    <property type="match status" value="1"/>
</dbReference>
<dbReference type="Gene3D" id="1.10.472.80">
    <property type="entry name" value="Ypt/Rab-GAP domain of gyp1p, domain 3"/>
    <property type="match status" value="1"/>
</dbReference>
<feature type="region of interest" description="Disordered" evidence="4">
    <location>
        <begin position="341"/>
        <end position="375"/>
    </location>
</feature>
<evidence type="ECO:0000256" key="4">
    <source>
        <dbReference type="SAM" id="MobiDB-lite"/>
    </source>
</evidence>
<dbReference type="InterPro" id="IPR035969">
    <property type="entry name" value="Rab-GAP_TBC_sf"/>
</dbReference>
<dbReference type="SUPFAM" id="SSF50729">
    <property type="entry name" value="PH domain-like"/>
    <property type="match status" value="1"/>
</dbReference>
<keyword evidence="1" id="KW-0343">GTPase activation</keyword>
<feature type="region of interest" description="Disordered" evidence="4">
    <location>
        <begin position="23"/>
        <end position="98"/>
    </location>
</feature>
<gene>
    <name evidence="6" type="ORF">TTEB3V08_LOCUS7594</name>
</gene>
<dbReference type="PROSITE" id="PS50086">
    <property type="entry name" value="TBC_RABGAP"/>
    <property type="match status" value="1"/>
</dbReference>
<keyword evidence="3" id="KW-0175">Coiled coil</keyword>
<sequence>MLRGIGGSSGNLRIPALPQGDVLQEPVESVNQADLVSQSSVSEVPPSVNAQEGSVETPKIKPETKTTTTESTTSKQQSSTEEPMKNGTANSASDLKKENVDHNRTMVFEVGRTLLRLISPDKKQILLEKHLKDVASCIQGVKNSEHFGFICREPNVDSYIGYVFKCDNESFVDDVVNAISQAFRTTSELQRREQRAVSSCDHCPMQWYQRLCYAIEGLNDKQAQFLIFRRLEGLPEEDQEMLMAKFSSVDTTSVREQNMFLMMLLRVHLESKQARHLHDTAENRSEFLNQYLGGSTIFMKAKRSLTSSFDQLLKRKVSRDDFGPIINKEISLPMNAALCKEAQSSTSNVESAENSDDTREEMRPRSSTVGTSNGETIKREMSLVVPKTRPMMNIFYKVGNTPKTPTVGTNQDPHLSGSWRQAIFNRVVSPNTSMAGRGCSPNMEPTKREKSELRALWRKAINQQVLLIRMEKQNAILKARQEEATMKRIKLEYDEIGACVREVMEVWELLVSKESRMSSKCDPQMLLQAIRQGVPRSKRGEVWQFLAEQFCYRQPPFDTTNFPNYHVPYADLLRRLTSHQHSILIDLGRTFPNHAYFSSPLGPGQLALFNLLKAYSLLDPEVGYCQGLSFIAGVLLLHMSEESAFLMLRHIMFRRGLRRQYLPDMVALQIQLYQLSRLLHDQHLDLYQHFDSHEVAPTLYAAPWILTIFASQFPLGFVTRVFVSTEQERDQSTSGSQNSTALNSQQEIPVHGYRTNKEATVPNFLLTQHEVNDLSTLVHSYPAVADTTFEEFKGPLCQSGKKVGHSEALSSLLEPTEMQVNSDHWEFTYWMFQNSTCLLPLFLWDDTLFQQEPDWDQVPFGEQHHETVPQLEKFYEPGPTMGQKQEVKPGRPFKEQQQAPCLQPLSIKHPRQPLSMHLRERVFALDISKQLHEYEVEYHVLQEEISTAHVDSEELKCVNQQNQELSEHLKIATRNIESLEITRATQLATINRQEAQIRSLELTVAVMGDFIGDLMERPDIDIPGDVRRIVSCLIAEEKRRNTLKKSTIPVNNGNNTRATDKKSTHVLKSSLSSPNFGFKKMPNMLLTNIKDHHQISPSNNNNVIINMKESSDTKPIVDVAKNIKTMIKSVENSDSNSDINKQTRDSSLVAFPRSKLKSSQSSYELCTTNKTDSENLSISNQIHPLDSCSDISFTYSGTTKLKTLRPMRPLARNPSSDSIKLDEGKYSSSDLPAKQPDIIKLSSS</sequence>
<keyword evidence="2" id="KW-0597">Phosphoprotein</keyword>
<feature type="compositionally biased region" description="Low complexity" evidence="4">
    <location>
        <begin position="36"/>
        <end position="48"/>
    </location>
</feature>
<proteinExistence type="predicted"/>
<feature type="coiled-coil region" evidence="3">
    <location>
        <begin position="924"/>
        <end position="982"/>
    </location>
</feature>
<evidence type="ECO:0000256" key="1">
    <source>
        <dbReference type="ARBA" id="ARBA00022468"/>
    </source>
</evidence>
<evidence type="ECO:0000259" key="5">
    <source>
        <dbReference type="PROSITE" id="PS50086"/>
    </source>
</evidence>
<dbReference type="InterPro" id="IPR021785">
    <property type="entry name" value="DUF3350"/>
</dbReference>
<evidence type="ECO:0000256" key="2">
    <source>
        <dbReference type="ARBA" id="ARBA00022553"/>
    </source>
</evidence>
<dbReference type="Gene3D" id="1.10.8.270">
    <property type="entry name" value="putative rabgap domain of human tbc1 domain family member 14 like domains"/>
    <property type="match status" value="1"/>
</dbReference>
<feature type="region of interest" description="Disordered" evidence="4">
    <location>
        <begin position="1046"/>
        <end position="1068"/>
    </location>
</feature>
<dbReference type="SMART" id="SM00164">
    <property type="entry name" value="TBC"/>
    <property type="match status" value="1"/>
</dbReference>
<evidence type="ECO:0000256" key="3">
    <source>
        <dbReference type="SAM" id="Coils"/>
    </source>
</evidence>
<feature type="compositionally biased region" description="Polar residues" evidence="4">
    <location>
        <begin position="342"/>
        <end position="352"/>
    </location>
</feature>
<accession>A0A7R9IK27</accession>
<feature type="compositionally biased region" description="Low complexity" evidence="4">
    <location>
        <begin position="65"/>
        <end position="81"/>
    </location>
</feature>
<evidence type="ECO:0000313" key="6">
    <source>
        <dbReference type="EMBL" id="CAD7459645.1"/>
    </source>
</evidence>
<dbReference type="Pfam" id="PF00566">
    <property type="entry name" value="RabGAP-TBC"/>
    <property type="match status" value="1"/>
</dbReference>
<dbReference type="CDD" id="cd01269">
    <property type="entry name" value="PTB_TBC1D1_like"/>
    <property type="match status" value="1"/>
</dbReference>
<dbReference type="PANTHER" id="PTHR47219">
    <property type="entry name" value="RAB GTPASE-ACTIVATING PROTEIN 1-LIKE"/>
    <property type="match status" value="1"/>
</dbReference>
<dbReference type="SUPFAM" id="SSF47923">
    <property type="entry name" value="Ypt/Rab-GAP domain of gyp1p"/>
    <property type="match status" value="1"/>
</dbReference>
<feature type="region of interest" description="Disordered" evidence="4">
    <location>
        <begin position="1206"/>
        <end position="1244"/>
    </location>
</feature>
<dbReference type="InterPro" id="IPR050302">
    <property type="entry name" value="Rab_GAP_TBC_domain"/>
</dbReference>
<dbReference type="EMBL" id="OE003030">
    <property type="protein sequence ID" value="CAD7459645.1"/>
    <property type="molecule type" value="Genomic_DNA"/>
</dbReference>
<protein>
    <recommendedName>
        <fullName evidence="5">Rab-GAP TBC domain-containing protein</fullName>
    </recommendedName>
</protein>
<dbReference type="Pfam" id="PF00640">
    <property type="entry name" value="PID"/>
    <property type="match status" value="1"/>
</dbReference>
<dbReference type="InterPro" id="IPR000195">
    <property type="entry name" value="Rab-GAP-TBC_dom"/>
</dbReference>